<keyword evidence="3 7" id="KW-0812">Transmembrane</keyword>
<feature type="transmembrane region" description="Helical" evidence="7">
    <location>
        <begin position="6"/>
        <end position="31"/>
    </location>
</feature>
<sequence length="270" mass="29050">MGVLTIVACVWGVLVLVSVPLALSVLTSFFPALAPSRRTSGRIVDRGAACLIAATCALAYWMWRTRFLPYVRALDPRTTVVVAHALVAHALWLGTVINWAFACLLSPRALAPGVRGLPTTCAHCGSAQARRTEHCRTCAACIAGFDHHCPFIAQCVGAHNSGCFLRFLAFAAAGCAYATCVSFAPFFECIALPVANLSFGWRSSRPRPDAACRLVQEYALLFVPTAGMCALVALLAAWQCYLRVAGDSTANFVRRWRGRAPSSKDATARR</sequence>
<organism evidence="9 10">
    <name type="scientific">Diacronema lutheri</name>
    <name type="common">Unicellular marine alga</name>
    <name type="synonym">Monochrysis lutheri</name>
    <dbReference type="NCBI Taxonomy" id="2081491"/>
    <lineage>
        <taxon>Eukaryota</taxon>
        <taxon>Haptista</taxon>
        <taxon>Haptophyta</taxon>
        <taxon>Pavlovophyceae</taxon>
        <taxon>Pavlovales</taxon>
        <taxon>Pavlovaceae</taxon>
        <taxon>Diacronema</taxon>
    </lineage>
</organism>
<dbReference type="PANTHER" id="PTHR12246">
    <property type="entry name" value="PALMITOYLTRANSFERASE ZDHHC16"/>
    <property type="match status" value="1"/>
</dbReference>
<dbReference type="PROSITE" id="PS50216">
    <property type="entry name" value="DHHC"/>
    <property type="match status" value="1"/>
</dbReference>
<comment type="catalytic activity">
    <reaction evidence="7">
        <text>L-cysteinyl-[protein] + hexadecanoyl-CoA = S-hexadecanoyl-L-cysteinyl-[protein] + CoA</text>
        <dbReference type="Rhea" id="RHEA:36683"/>
        <dbReference type="Rhea" id="RHEA-COMP:10131"/>
        <dbReference type="Rhea" id="RHEA-COMP:11032"/>
        <dbReference type="ChEBI" id="CHEBI:29950"/>
        <dbReference type="ChEBI" id="CHEBI:57287"/>
        <dbReference type="ChEBI" id="CHEBI:57379"/>
        <dbReference type="ChEBI" id="CHEBI:74151"/>
        <dbReference type="EC" id="2.3.1.225"/>
    </reaction>
</comment>
<evidence type="ECO:0000256" key="3">
    <source>
        <dbReference type="ARBA" id="ARBA00022692"/>
    </source>
</evidence>
<evidence type="ECO:0000256" key="6">
    <source>
        <dbReference type="ARBA" id="ARBA00023315"/>
    </source>
</evidence>
<comment type="caution">
    <text evidence="9">The sequence shown here is derived from an EMBL/GenBank/DDBJ whole genome shotgun (WGS) entry which is preliminary data.</text>
</comment>
<keyword evidence="6 7" id="KW-0012">Acyltransferase</keyword>
<dbReference type="Pfam" id="PF01529">
    <property type="entry name" value="DHHC"/>
    <property type="match status" value="1"/>
</dbReference>
<evidence type="ECO:0000256" key="7">
    <source>
        <dbReference type="RuleBase" id="RU079119"/>
    </source>
</evidence>
<dbReference type="EC" id="2.3.1.225" evidence="7"/>
<evidence type="ECO:0000313" key="9">
    <source>
        <dbReference type="EMBL" id="KAG8470352.1"/>
    </source>
</evidence>
<comment type="domain">
    <text evidence="7">The DHHC domain is required for palmitoyltransferase activity.</text>
</comment>
<dbReference type="OrthoDB" id="9909019at2759"/>
<protein>
    <recommendedName>
        <fullName evidence="7">Palmitoyltransferase</fullName>
        <ecNumber evidence="7">2.3.1.225</ecNumber>
    </recommendedName>
</protein>
<feature type="transmembrane region" description="Helical" evidence="7">
    <location>
        <begin position="167"/>
        <end position="198"/>
    </location>
</feature>
<dbReference type="EMBL" id="JAGTXO010000001">
    <property type="protein sequence ID" value="KAG8470352.1"/>
    <property type="molecule type" value="Genomic_DNA"/>
</dbReference>
<dbReference type="Proteomes" id="UP000751190">
    <property type="component" value="Unassembled WGS sequence"/>
</dbReference>
<proteinExistence type="inferred from homology"/>
<accession>A0A8J5XX67</accession>
<evidence type="ECO:0000256" key="1">
    <source>
        <dbReference type="ARBA" id="ARBA00004141"/>
    </source>
</evidence>
<keyword evidence="2 7" id="KW-0808">Transferase</keyword>
<keyword evidence="5 7" id="KW-0472">Membrane</keyword>
<dbReference type="GO" id="GO:0019706">
    <property type="term" value="F:protein-cysteine S-palmitoyltransferase activity"/>
    <property type="evidence" value="ECO:0007669"/>
    <property type="project" value="UniProtKB-EC"/>
</dbReference>
<dbReference type="GO" id="GO:0016020">
    <property type="term" value="C:membrane"/>
    <property type="evidence" value="ECO:0007669"/>
    <property type="project" value="UniProtKB-SubCell"/>
</dbReference>
<dbReference type="AlphaFoldDB" id="A0A8J5XX67"/>
<feature type="transmembrane region" description="Helical" evidence="7">
    <location>
        <begin position="218"/>
        <end position="238"/>
    </location>
</feature>
<feature type="transmembrane region" description="Helical" evidence="7">
    <location>
        <begin position="43"/>
        <end position="63"/>
    </location>
</feature>
<keyword evidence="4 7" id="KW-1133">Transmembrane helix</keyword>
<comment type="similarity">
    <text evidence="7">Belongs to the DHHC palmitoyltransferase family.</text>
</comment>
<feature type="domain" description="Palmitoyltransferase DHHC" evidence="8">
    <location>
        <begin position="119"/>
        <end position="251"/>
    </location>
</feature>
<keyword evidence="10" id="KW-1185">Reference proteome</keyword>
<feature type="transmembrane region" description="Helical" evidence="7">
    <location>
        <begin position="83"/>
        <end position="105"/>
    </location>
</feature>
<dbReference type="OMA" id="VINWAFA"/>
<evidence type="ECO:0000313" key="10">
    <source>
        <dbReference type="Proteomes" id="UP000751190"/>
    </source>
</evidence>
<reference evidence="9" key="1">
    <citation type="submission" date="2021-05" db="EMBL/GenBank/DDBJ databases">
        <title>The genome of the haptophyte Pavlova lutheri (Diacronema luteri, Pavlovales) - a model for lipid biosynthesis in eukaryotic algae.</title>
        <authorList>
            <person name="Hulatt C.J."/>
            <person name="Posewitz M.C."/>
        </authorList>
    </citation>
    <scope>NUCLEOTIDE SEQUENCE</scope>
    <source>
        <strain evidence="9">NIVA-4/92</strain>
    </source>
</reference>
<dbReference type="InterPro" id="IPR039859">
    <property type="entry name" value="PFA4/ZDH16/20/ERF2-like"/>
</dbReference>
<evidence type="ECO:0000259" key="8">
    <source>
        <dbReference type="Pfam" id="PF01529"/>
    </source>
</evidence>
<gene>
    <name evidence="9" type="ORF">KFE25_008773</name>
</gene>
<evidence type="ECO:0000256" key="2">
    <source>
        <dbReference type="ARBA" id="ARBA00022679"/>
    </source>
</evidence>
<dbReference type="InterPro" id="IPR001594">
    <property type="entry name" value="Palmitoyltrfase_DHHC"/>
</dbReference>
<evidence type="ECO:0000256" key="5">
    <source>
        <dbReference type="ARBA" id="ARBA00023136"/>
    </source>
</evidence>
<comment type="subcellular location">
    <subcellularLocation>
        <location evidence="1">Membrane</location>
        <topology evidence="1">Multi-pass membrane protein</topology>
    </subcellularLocation>
</comment>
<evidence type="ECO:0000256" key="4">
    <source>
        <dbReference type="ARBA" id="ARBA00022989"/>
    </source>
</evidence>
<name>A0A8J5XX67_DIALT</name>